<name>A0A4R5KEM9_9BACL</name>
<keyword evidence="3" id="KW-0812">Transmembrane</keyword>
<dbReference type="Pfam" id="PF06081">
    <property type="entry name" value="ArAE_1"/>
    <property type="match status" value="1"/>
</dbReference>
<dbReference type="EMBL" id="SMRT01000018">
    <property type="protein sequence ID" value="TDF93048.1"/>
    <property type="molecule type" value="Genomic_DNA"/>
</dbReference>
<evidence type="ECO:0000256" key="1">
    <source>
        <dbReference type="ARBA" id="ARBA00004651"/>
    </source>
</evidence>
<evidence type="ECO:0000256" key="3">
    <source>
        <dbReference type="ARBA" id="ARBA00022692"/>
    </source>
</evidence>
<evidence type="ECO:0000256" key="4">
    <source>
        <dbReference type="ARBA" id="ARBA00022989"/>
    </source>
</evidence>
<dbReference type="AlphaFoldDB" id="A0A4R5KEM9"/>
<protein>
    <submittedName>
        <fullName evidence="6">Uncharacterized protein</fullName>
    </submittedName>
</protein>
<keyword evidence="5" id="KW-0472">Membrane</keyword>
<dbReference type="GO" id="GO:0005886">
    <property type="term" value="C:plasma membrane"/>
    <property type="evidence" value="ECO:0007669"/>
    <property type="project" value="UniProtKB-SubCell"/>
</dbReference>
<evidence type="ECO:0000313" key="7">
    <source>
        <dbReference type="Proteomes" id="UP000295636"/>
    </source>
</evidence>
<organism evidence="6 7">
    <name type="scientific">Paenibacillus piri</name>
    <dbReference type="NCBI Taxonomy" id="2547395"/>
    <lineage>
        <taxon>Bacteria</taxon>
        <taxon>Bacillati</taxon>
        <taxon>Bacillota</taxon>
        <taxon>Bacilli</taxon>
        <taxon>Bacillales</taxon>
        <taxon>Paenibacillaceae</taxon>
        <taxon>Paenibacillus</taxon>
    </lineage>
</organism>
<accession>A0A4R5KEM9</accession>
<sequence length="78" mass="8524">MVGIRFVKTAAAVYLSILAAKLLHLNYALSARLIAVLGIDGTLKRSLNTILVRIAATRGGNRHARPLNRSWNVPLPKH</sequence>
<evidence type="ECO:0000256" key="2">
    <source>
        <dbReference type="ARBA" id="ARBA00022475"/>
    </source>
</evidence>
<dbReference type="Proteomes" id="UP000295636">
    <property type="component" value="Unassembled WGS sequence"/>
</dbReference>
<keyword evidence="7" id="KW-1185">Reference proteome</keyword>
<evidence type="ECO:0000256" key="5">
    <source>
        <dbReference type="ARBA" id="ARBA00023136"/>
    </source>
</evidence>
<keyword evidence="2" id="KW-1003">Cell membrane</keyword>
<dbReference type="InterPro" id="IPR010343">
    <property type="entry name" value="ArAE_1"/>
</dbReference>
<comment type="caution">
    <text evidence="6">The sequence shown here is derived from an EMBL/GenBank/DDBJ whole genome shotgun (WGS) entry which is preliminary data.</text>
</comment>
<proteinExistence type="predicted"/>
<keyword evidence="4" id="KW-1133">Transmembrane helix</keyword>
<reference evidence="6 7" key="1">
    <citation type="submission" date="2019-03" db="EMBL/GenBank/DDBJ databases">
        <title>This is whole genome sequence of Paenibacillus sp MS74 strain.</title>
        <authorList>
            <person name="Trinh H.N."/>
        </authorList>
    </citation>
    <scope>NUCLEOTIDE SEQUENCE [LARGE SCALE GENOMIC DNA]</scope>
    <source>
        <strain evidence="6 7">MS74</strain>
    </source>
</reference>
<evidence type="ECO:0000313" key="6">
    <source>
        <dbReference type="EMBL" id="TDF93048.1"/>
    </source>
</evidence>
<gene>
    <name evidence="6" type="ORF">E1757_28060</name>
</gene>
<comment type="subcellular location">
    <subcellularLocation>
        <location evidence="1">Cell membrane</location>
        <topology evidence="1">Multi-pass membrane protein</topology>
    </subcellularLocation>
</comment>